<evidence type="ECO:0000256" key="1">
    <source>
        <dbReference type="SAM" id="MobiDB-lite"/>
    </source>
</evidence>
<keyword evidence="3" id="KW-1185">Reference proteome</keyword>
<protein>
    <submittedName>
        <fullName evidence="2">Uncharacterized protein</fullName>
    </submittedName>
</protein>
<dbReference type="Proteomes" id="UP001596203">
    <property type="component" value="Unassembled WGS sequence"/>
</dbReference>
<reference evidence="3" key="1">
    <citation type="journal article" date="2019" name="Int. J. Syst. Evol. Microbiol.">
        <title>The Global Catalogue of Microorganisms (GCM) 10K type strain sequencing project: providing services to taxonomists for standard genome sequencing and annotation.</title>
        <authorList>
            <consortium name="The Broad Institute Genomics Platform"/>
            <consortium name="The Broad Institute Genome Sequencing Center for Infectious Disease"/>
            <person name="Wu L."/>
            <person name="Ma J."/>
        </authorList>
    </citation>
    <scope>NUCLEOTIDE SEQUENCE [LARGE SCALE GENOMIC DNA]</scope>
    <source>
        <strain evidence="3">ZS-35-S2</strain>
    </source>
</reference>
<evidence type="ECO:0000313" key="3">
    <source>
        <dbReference type="Proteomes" id="UP001596203"/>
    </source>
</evidence>
<gene>
    <name evidence="2" type="ORF">ACFP2T_16380</name>
</gene>
<dbReference type="RefSeq" id="WP_377422299.1">
    <property type="nucleotide sequence ID" value="NZ_JBHSPR010000010.1"/>
</dbReference>
<name>A0ABW1KAE1_9ACTN</name>
<dbReference type="EMBL" id="JBHSPR010000010">
    <property type="protein sequence ID" value="MFC6017779.1"/>
    <property type="molecule type" value="Genomic_DNA"/>
</dbReference>
<comment type="caution">
    <text evidence="2">The sequence shown here is derived from an EMBL/GenBank/DDBJ whole genome shotgun (WGS) entry which is preliminary data.</text>
</comment>
<organism evidence="2 3">
    <name type="scientific">Plantactinospora solaniradicis</name>
    <dbReference type="NCBI Taxonomy" id="1723736"/>
    <lineage>
        <taxon>Bacteria</taxon>
        <taxon>Bacillati</taxon>
        <taxon>Actinomycetota</taxon>
        <taxon>Actinomycetes</taxon>
        <taxon>Micromonosporales</taxon>
        <taxon>Micromonosporaceae</taxon>
        <taxon>Plantactinospora</taxon>
    </lineage>
</organism>
<accession>A0ABW1KAE1</accession>
<sequence length="117" mass="12925">MTQIVDQPPPAPNDRPSVQSLVRSDLEVRERVGVARYGTPLQPHNGRDALVDAYQEVLDLACYLRQAIEEHDSLRAFVDWVSRLDQPAPEPGEELARRGLTVDRVAAAARRTLGAAS</sequence>
<proteinExistence type="predicted"/>
<evidence type="ECO:0000313" key="2">
    <source>
        <dbReference type="EMBL" id="MFC6017779.1"/>
    </source>
</evidence>
<feature type="region of interest" description="Disordered" evidence="1">
    <location>
        <begin position="1"/>
        <end position="21"/>
    </location>
</feature>